<dbReference type="Gene3D" id="3.20.20.140">
    <property type="entry name" value="Metal-dependent hydrolases"/>
    <property type="match status" value="1"/>
</dbReference>
<accession>A0AAU7CLD9</accession>
<dbReference type="EMBL" id="CP155447">
    <property type="protein sequence ID" value="XBH06119.1"/>
    <property type="molecule type" value="Genomic_DNA"/>
</dbReference>
<name>A0AAU7CLD9_9BACT</name>
<dbReference type="GO" id="GO:0016787">
    <property type="term" value="F:hydrolase activity"/>
    <property type="evidence" value="ECO:0007669"/>
    <property type="project" value="InterPro"/>
</dbReference>
<dbReference type="InterPro" id="IPR032466">
    <property type="entry name" value="Metal_Hydrolase"/>
</dbReference>
<organism evidence="2">
    <name type="scientific">Singulisphaera sp. Ch08</name>
    <dbReference type="NCBI Taxonomy" id="3120278"/>
    <lineage>
        <taxon>Bacteria</taxon>
        <taxon>Pseudomonadati</taxon>
        <taxon>Planctomycetota</taxon>
        <taxon>Planctomycetia</taxon>
        <taxon>Isosphaerales</taxon>
        <taxon>Isosphaeraceae</taxon>
        <taxon>Singulisphaera</taxon>
    </lineage>
</organism>
<dbReference type="RefSeq" id="WP_406698971.1">
    <property type="nucleotide sequence ID" value="NZ_CP155447.1"/>
</dbReference>
<dbReference type="AlphaFoldDB" id="A0AAU7CLD9"/>
<evidence type="ECO:0000313" key="2">
    <source>
        <dbReference type="EMBL" id="XBH06119.1"/>
    </source>
</evidence>
<protein>
    <submittedName>
        <fullName evidence="2">Amidohydrolase family protein</fullName>
    </submittedName>
</protein>
<feature type="domain" description="Amidohydrolase-related" evidence="1">
    <location>
        <begin position="29"/>
        <end position="328"/>
    </location>
</feature>
<dbReference type="Pfam" id="PF04909">
    <property type="entry name" value="Amidohydro_2"/>
    <property type="match status" value="1"/>
</dbReference>
<dbReference type="SUPFAM" id="SSF51556">
    <property type="entry name" value="Metallo-dependent hydrolases"/>
    <property type="match status" value="1"/>
</dbReference>
<gene>
    <name evidence="2" type="ORF">V5E97_08805</name>
</gene>
<proteinExistence type="predicted"/>
<reference evidence="2" key="1">
    <citation type="submission" date="2024-05" db="EMBL/GenBank/DDBJ databases">
        <title>Planctomycetes of the genus Singulisphaera possess chitinolytic capabilities.</title>
        <authorList>
            <person name="Ivanova A."/>
        </authorList>
    </citation>
    <scope>NUCLEOTIDE SEQUENCE</scope>
    <source>
        <strain evidence="2">Ch08T</strain>
    </source>
</reference>
<dbReference type="InterPro" id="IPR006680">
    <property type="entry name" value="Amidohydro-rel"/>
</dbReference>
<sequence>MQLPFEITDLDRRIWHEELDEFVPSHLFDAHTHIYRWAFYQHPNKQETPYYETFGRDFPEASWALADACDAALFPGRKVHRLAFPMPFASHVDFTSSNAYLAEQGRHDRLSAGLMLVHPGMTGDEVERDIEKYGFLGFKPYRFYARSGDAANCRITEFMPEHQIEVANRHGLIIMMHLSKPDAIADPENLADLESLIDRYPRVRWILAHCARSYSCWAIEKAGPVLRRLPQLWFDTSSVCESDAFDALYSTVGIERVMYGSDDIPIGLMRGKYVAFGFAWAFLSPKNQTLNLAHCDGRMTFTRYEQLRAMRRAAQRLGITPAQNQALFFDTAMNLVQSVRSEQARDET</sequence>
<evidence type="ECO:0000259" key="1">
    <source>
        <dbReference type="Pfam" id="PF04909"/>
    </source>
</evidence>